<accession>A0ABR0ALH0</accession>
<keyword evidence="2" id="KW-1185">Reference proteome</keyword>
<name>A0ABR0ALH0_9CRUS</name>
<evidence type="ECO:0000313" key="2">
    <source>
        <dbReference type="Proteomes" id="UP001234178"/>
    </source>
</evidence>
<gene>
    <name evidence="1" type="ORF">OUZ56_014989</name>
</gene>
<dbReference type="Proteomes" id="UP001234178">
    <property type="component" value="Unassembled WGS sequence"/>
</dbReference>
<proteinExistence type="predicted"/>
<dbReference type="EMBL" id="JAOYFB010000038">
    <property type="protein sequence ID" value="KAK4025958.1"/>
    <property type="molecule type" value="Genomic_DNA"/>
</dbReference>
<protein>
    <submittedName>
        <fullName evidence="1">Uncharacterized protein</fullName>
    </submittedName>
</protein>
<evidence type="ECO:0000313" key="1">
    <source>
        <dbReference type="EMBL" id="KAK4025958.1"/>
    </source>
</evidence>
<sequence length="77" mass="8661">MTSVPKIYSINLHRPHVSNEELAPSSSILDLKELADEKKSSPGNSAIVWLESSKLQSQLRTVQITREIVNMTRTIDK</sequence>
<comment type="caution">
    <text evidence="1">The sequence shown here is derived from an EMBL/GenBank/DDBJ whole genome shotgun (WGS) entry which is preliminary data.</text>
</comment>
<organism evidence="1 2">
    <name type="scientific">Daphnia magna</name>
    <dbReference type="NCBI Taxonomy" id="35525"/>
    <lineage>
        <taxon>Eukaryota</taxon>
        <taxon>Metazoa</taxon>
        <taxon>Ecdysozoa</taxon>
        <taxon>Arthropoda</taxon>
        <taxon>Crustacea</taxon>
        <taxon>Branchiopoda</taxon>
        <taxon>Diplostraca</taxon>
        <taxon>Cladocera</taxon>
        <taxon>Anomopoda</taxon>
        <taxon>Daphniidae</taxon>
        <taxon>Daphnia</taxon>
    </lineage>
</organism>
<reference evidence="1 2" key="1">
    <citation type="journal article" date="2023" name="Nucleic Acids Res.">
        <title>The hologenome of Daphnia magna reveals possible DNA methylation and microbiome-mediated evolution of the host genome.</title>
        <authorList>
            <person name="Chaturvedi A."/>
            <person name="Li X."/>
            <person name="Dhandapani V."/>
            <person name="Marshall H."/>
            <person name="Kissane S."/>
            <person name="Cuenca-Cambronero M."/>
            <person name="Asole G."/>
            <person name="Calvet F."/>
            <person name="Ruiz-Romero M."/>
            <person name="Marangio P."/>
            <person name="Guigo R."/>
            <person name="Rago D."/>
            <person name="Mirbahai L."/>
            <person name="Eastwood N."/>
            <person name="Colbourne J.K."/>
            <person name="Zhou J."/>
            <person name="Mallon E."/>
            <person name="Orsini L."/>
        </authorList>
    </citation>
    <scope>NUCLEOTIDE SEQUENCE [LARGE SCALE GENOMIC DNA]</scope>
    <source>
        <strain evidence="1">LRV0_1</strain>
    </source>
</reference>